<dbReference type="GO" id="GO:0005524">
    <property type="term" value="F:ATP binding"/>
    <property type="evidence" value="ECO:0007669"/>
    <property type="project" value="InterPro"/>
</dbReference>
<gene>
    <name evidence="2" type="ORF">FBZ82_12179</name>
</gene>
<evidence type="ECO:0000313" key="3">
    <source>
        <dbReference type="Proteomes" id="UP000316083"/>
    </source>
</evidence>
<organism evidence="2 3">
    <name type="scientific">Azospirillum brasilense</name>
    <dbReference type="NCBI Taxonomy" id="192"/>
    <lineage>
        <taxon>Bacteria</taxon>
        <taxon>Pseudomonadati</taxon>
        <taxon>Pseudomonadota</taxon>
        <taxon>Alphaproteobacteria</taxon>
        <taxon>Rhodospirillales</taxon>
        <taxon>Azospirillaceae</taxon>
        <taxon>Azospirillum</taxon>
    </lineage>
</organism>
<dbReference type="PIRSF" id="PIRSF034888">
    <property type="entry name" value="P-loop_UCP034888"/>
    <property type="match status" value="1"/>
</dbReference>
<accession>A0A560AJ72</accession>
<dbReference type="GO" id="GO:0016887">
    <property type="term" value="F:ATP hydrolysis activity"/>
    <property type="evidence" value="ECO:0007669"/>
    <property type="project" value="InterPro"/>
</dbReference>
<dbReference type="SUPFAM" id="SSF52540">
    <property type="entry name" value="P-loop containing nucleoside triphosphate hydrolases"/>
    <property type="match status" value="1"/>
</dbReference>
<name>A0A560AJ72_AZOBR</name>
<dbReference type="InterPro" id="IPR051396">
    <property type="entry name" value="Bact_Antivir_Def_Nuclease"/>
</dbReference>
<reference evidence="2 3" key="1">
    <citation type="submission" date="2019-06" db="EMBL/GenBank/DDBJ databases">
        <title>Genomic Encyclopedia of Type Strains, Phase IV (KMG-V): Genome sequencing to study the core and pangenomes of soil and plant-associated prokaryotes.</title>
        <authorList>
            <person name="Whitman W."/>
        </authorList>
    </citation>
    <scope>NUCLEOTIDE SEQUENCE [LARGE SCALE GENOMIC DNA]</scope>
    <source>
        <strain evidence="2 3">BR 11796</strain>
    </source>
</reference>
<protein>
    <submittedName>
        <fullName evidence="2">AAA ATPase-like protein</fullName>
    </submittedName>
</protein>
<dbReference type="RefSeq" id="WP_186465017.1">
    <property type="nucleotide sequence ID" value="NZ_VITF01000021.1"/>
</dbReference>
<dbReference type="InterPro" id="IPR003959">
    <property type="entry name" value="ATPase_AAA_core"/>
</dbReference>
<dbReference type="AlphaFoldDB" id="A0A560AJ72"/>
<feature type="domain" description="ATPase AAA-type core" evidence="1">
    <location>
        <begin position="259"/>
        <end position="340"/>
    </location>
</feature>
<evidence type="ECO:0000259" key="1">
    <source>
        <dbReference type="Pfam" id="PF13304"/>
    </source>
</evidence>
<comment type="caution">
    <text evidence="2">The sequence shown here is derived from an EMBL/GenBank/DDBJ whole genome shotgun (WGS) entry which is preliminary data.</text>
</comment>
<dbReference type="PANTHER" id="PTHR43581:SF2">
    <property type="entry name" value="EXCINUCLEASE ATPASE SUBUNIT"/>
    <property type="match status" value="1"/>
</dbReference>
<dbReference type="InterPro" id="IPR014592">
    <property type="entry name" value="P-loop_UCP034888"/>
</dbReference>
<dbReference type="Gene3D" id="3.40.50.300">
    <property type="entry name" value="P-loop containing nucleotide triphosphate hydrolases"/>
    <property type="match status" value="1"/>
</dbReference>
<proteinExistence type="predicted"/>
<evidence type="ECO:0000313" key="2">
    <source>
        <dbReference type="EMBL" id="TWA60423.1"/>
    </source>
</evidence>
<dbReference type="InterPro" id="IPR027417">
    <property type="entry name" value="P-loop_NTPase"/>
</dbReference>
<sequence>MRVVSFGCRNYKPFKGDISVELRPLTLVFGKNSSGKSALIRLMRLLLRALSARCRGGFPLEVDELSFGTTFRDLIHGKSPHGNVSFSLKLQGDDGVFDMNANVQNIDETIASAGLPTEYSVVSRFELREPFPLRLDWIPAAATAPEYEGKGVVPFRGLMPSISMSSELECGGKTLQNWRGMIQEYEAEIEHLGPFRARIYRVYSLGTKVPLGFDGSGAPIRLALDDRLADAVSSWYKENLDGWRLVISKPAAAFQCIIARGNSLEVNLADVGQGMQQVLPIVVQQLGHQIYGETGFLDIIEQPELHLHTAAQAPLGELFLNTATLCHGQVIVETHSENLLLRIRRLIAEGADPALVALYWVDEQEDGHSTVRRIHIDQDGNLDWWREGVFSEGYEEVRAIRRAVRGRTPSGGAT</sequence>
<dbReference type="EMBL" id="VITF01000021">
    <property type="protein sequence ID" value="TWA60423.1"/>
    <property type="molecule type" value="Genomic_DNA"/>
</dbReference>
<dbReference type="PANTHER" id="PTHR43581">
    <property type="entry name" value="ATP/GTP PHOSPHATASE"/>
    <property type="match status" value="1"/>
</dbReference>
<dbReference type="Proteomes" id="UP000316083">
    <property type="component" value="Unassembled WGS sequence"/>
</dbReference>
<dbReference type="Pfam" id="PF13304">
    <property type="entry name" value="AAA_21"/>
    <property type="match status" value="1"/>
</dbReference>